<dbReference type="Proteomes" id="UP000550401">
    <property type="component" value="Unassembled WGS sequence"/>
</dbReference>
<dbReference type="RefSeq" id="WP_182529866.1">
    <property type="nucleotide sequence ID" value="NZ_JACGXL010000001.1"/>
</dbReference>
<dbReference type="AlphaFoldDB" id="A0A839EYK9"/>
<protein>
    <submittedName>
        <fullName evidence="1">Uncharacterized protein</fullName>
    </submittedName>
</protein>
<reference evidence="1 2" key="1">
    <citation type="submission" date="2020-07" db="EMBL/GenBank/DDBJ databases">
        <title>Genomic Encyclopedia of Type Strains, Phase IV (KMG-V): Genome sequencing to study the core and pangenomes of soil and plant-associated prokaryotes.</title>
        <authorList>
            <person name="Whitman W."/>
        </authorList>
    </citation>
    <scope>NUCLEOTIDE SEQUENCE [LARGE SCALE GENOMIC DNA]</scope>
    <source>
        <strain evidence="1 2">RH2WT43</strain>
    </source>
</reference>
<comment type="caution">
    <text evidence="1">The sequence shown here is derived from an EMBL/GenBank/DDBJ whole genome shotgun (WGS) entry which is preliminary data.</text>
</comment>
<sequence>MELVALLNSLKPEELRFIAALDYGQDEEQHFQALSTVIERGGRFVQGEHWHPYEVVELGAHALVPGHEREFAACALLVIAAVASGFDLSTDLADKFDNLAEAYGNLAPPLRESILSAYVAAGL</sequence>
<evidence type="ECO:0000313" key="2">
    <source>
        <dbReference type="Proteomes" id="UP000550401"/>
    </source>
</evidence>
<name>A0A839EYK9_9GAMM</name>
<proteinExistence type="predicted"/>
<accession>A0A839EYK9</accession>
<gene>
    <name evidence="1" type="ORF">FHW12_001013</name>
</gene>
<dbReference type="EMBL" id="JACGXL010000001">
    <property type="protein sequence ID" value="MBA8886822.1"/>
    <property type="molecule type" value="Genomic_DNA"/>
</dbReference>
<keyword evidence="2" id="KW-1185">Reference proteome</keyword>
<evidence type="ECO:0000313" key="1">
    <source>
        <dbReference type="EMBL" id="MBA8886822.1"/>
    </source>
</evidence>
<organism evidence="1 2">
    <name type="scientific">Dokdonella fugitiva</name>
    <dbReference type="NCBI Taxonomy" id="328517"/>
    <lineage>
        <taxon>Bacteria</taxon>
        <taxon>Pseudomonadati</taxon>
        <taxon>Pseudomonadota</taxon>
        <taxon>Gammaproteobacteria</taxon>
        <taxon>Lysobacterales</taxon>
        <taxon>Rhodanobacteraceae</taxon>
        <taxon>Dokdonella</taxon>
    </lineage>
</organism>